<evidence type="ECO:0000256" key="1">
    <source>
        <dbReference type="ARBA" id="ARBA00004170"/>
    </source>
</evidence>
<evidence type="ECO:0000256" key="3">
    <source>
        <dbReference type="ARBA" id="ARBA00010006"/>
    </source>
</evidence>
<evidence type="ECO:0000256" key="9">
    <source>
        <dbReference type="ARBA" id="ARBA00022741"/>
    </source>
</evidence>
<evidence type="ECO:0000256" key="11">
    <source>
        <dbReference type="ARBA" id="ARBA00022840"/>
    </source>
</evidence>
<feature type="compositionally biased region" description="Polar residues" evidence="15">
    <location>
        <begin position="338"/>
        <end position="356"/>
    </location>
</feature>
<keyword evidence="11" id="KW-0067">ATP-binding</keyword>
<dbReference type="InterPro" id="IPR050236">
    <property type="entry name" value="Ser_Thr_kinase_AGC"/>
</dbReference>
<dbReference type="STRING" id="29655.A0A0K9PQW0"/>
<gene>
    <name evidence="17" type="ORF">ZOSMA_182G00450</name>
</gene>
<dbReference type="GO" id="GO:0035556">
    <property type="term" value="P:intracellular signal transduction"/>
    <property type="evidence" value="ECO:0000318"/>
    <property type="project" value="GO_Central"/>
</dbReference>
<dbReference type="CDD" id="cd05581">
    <property type="entry name" value="STKc_PDK1"/>
    <property type="match status" value="1"/>
</dbReference>
<comment type="similarity">
    <text evidence="3">Belongs to the protein kinase superfamily. AGC Ser/Thr protein kinase family. PDPK1 subfamily.</text>
</comment>
<dbReference type="SUPFAM" id="SSF50729">
    <property type="entry name" value="PH domain-like"/>
    <property type="match status" value="1"/>
</dbReference>
<organism evidence="17 18">
    <name type="scientific">Zostera marina</name>
    <name type="common">Eelgrass</name>
    <dbReference type="NCBI Taxonomy" id="29655"/>
    <lineage>
        <taxon>Eukaryota</taxon>
        <taxon>Viridiplantae</taxon>
        <taxon>Streptophyta</taxon>
        <taxon>Embryophyta</taxon>
        <taxon>Tracheophyta</taxon>
        <taxon>Spermatophyta</taxon>
        <taxon>Magnoliopsida</taxon>
        <taxon>Liliopsida</taxon>
        <taxon>Zosteraceae</taxon>
        <taxon>Zostera</taxon>
    </lineage>
</organism>
<dbReference type="OrthoDB" id="347657at2759"/>
<dbReference type="Gene3D" id="3.30.200.20">
    <property type="entry name" value="Phosphorylase Kinase, domain 1"/>
    <property type="match status" value="1"/>
</dbReference>
<comment type="subcellular location">
    <subcellularLocation>
        <location evidence="2">Cytoplasm</location>
    </subcellularLocation>
    <subcellularLocation>
        <location evidence="1">Membrane</location>
        <topology evidence="1">Peripheral membrane protein</topology>
    </subcellularLocation>
</comment>
<comment type="catalytic activity">
    <reaction evidence="13">
        <text>L-threonyl-[protein] + ATP = O-phospho-L-threonyl-[protein] + ADP + H(+)</text>
        <dbReference type="Rhea" id="RHEA:46608"/>
        <dbReference type="Rhea" id="RHEA-COMP:11060"/>
        <dbReference type="Rhea" id="RHEA-COMP:11605"/>
        <dbReference type="ChEBI" id="CHEBI:15378"/>
        <dbReference type="ChEBI" id="CHEBI:30013"/>
        <dbReference type="ChEBI" id="CHEBI:30616"/>
        <dbReference type="ChEBI" id="CHEBI:61977"/>
        <dbReference type="ChEBI" id="CHEBI:456216"/>
        <dbReference type="EC" id="2.7.11.1"/>
    </reaction>
</comment>
<keyword evidence="8" id="KW-0808">Transferase</keyword>
<dbReference type="Proteomes" id="UP000036987">
    <property type="component" value="Unassembled WGS sequence"/>
</dbReference>
<dbReference type="InterPro" id="IPR039046">
    <property type="entry name" value="PDPK1"/>
</dbReference>
<dbReference type="InterPro" id="IPR011993">
    <property type="entry name" value="PH-like_dom_sf"/>
</dbReference>
<accession>A0A0K9PQW0</accession>
<dbReference type="FunFam" id="1.10.510.10:FF:000330">
    <property type="entry name" value="3-phosphoinositide-dependent protein kinase 2-like"/>
    <property type="match status" value="1"/>
</dbReference>
<sequence length="494" mass="56253">MDFDARTNTPGSGITGVYRTGTISIPIRAPQELFVIEDFYLRKVYGTGTYSKVIEAEKKETGSVYALKIMDKRYITKENKISTVKLERIVLDQMSHPGIVKLFFTFQDSRSLYMGLELCEGGELYDQIKRKVRLSEDETRFYASEIIDALEYLHGLGLIHRDIKPENLLLTKNGHIKIADFGSVKATKEIKISIPPNSLENKKACSLDGTSAYIPPEVLNSFPPTYGNDLWALGCTIYQMLSGTPPFKDESEWLIFQRIMARDLNFTDVFSNQAKDLIDKLLDPDPSNRLGMGHDGYATLKRHPFFNGVIWENVRDMPAPNLSLGSCTKEEDCRVQESSSTWNHTKTGNGSKSSNHQHQKAIQDGTSDFVASTDTRPYMFRIASIDSFDSKWQEFLEDGESIVMISKMKKINKLTSKKIQLIITDKPKIIRIDPSKLIAKGDIVWSYNPNELNVQLISPTHFKIFTTKKVVSFEDVKKRGLQWKKTIEELQRRC</sequence>
<evidence type="ECO:0000256" key="10">
    <source>
        <dbReference type="ARBA" id="ARBA00022777"/>
    </source>
</evidence>
<dbReference type="Pfam" id="PF14593">
    <property type="entry name" value="PH_3"/>
    <property type="match status" value="1"/>
</dbReference>
<keyword evidence="12" id="KW-0472">Membrane</keyword>
<comment type="caution">
    <text evidence="17">The sequence shown here is derived from an EMBL/GenBank/DDBJ whole genome shotgun (WGS) entry which is preliminary data.</text>
</comment>
<dbReference type="GO" id="GO:0016020">
    <property type="term" value="C:membrane"/>
    <property type="evidence" value="ECO:0007669"/>
    <property type="project" value="UniProtKB-SubCell"/>
</dbReference>
<dbReference type="SUPFAM" id="SSF56112">
    <property type="entry name" value="Protein kinase-like (PK-like)"/>
    <property type="match status" value="1"/>
</dbReference>
<evidence type="ECO:0000256" key="13">
    <source>
        <dbReference type="ARBA" id="ARBA00047899"/>
    </source>
</evidence>
<dbReference type="GO" id="GO:0004674">
    <property type="term" value="F:protein serine/threonine kinase activity"/>
    <property type="evidence" value="ECO:0000318"/>
    <property type="project" value="GO_Central"/>
</dbReference>
<keyword evidence="7" id="KW-0597">Phosphoprotein</keyword>
<name>A0A0K9PQW0_ZOSMR</name>
<dbReference type="InterPro" id="IPR008271">
    <property type="entry name" value="Ser/Thr_kinase_AS"/>
</dbReference>
<proteinExistence type="inferred from homology"/>
<protein>
    <recommendedName>
        <fullName evidence="4">non-specific serine/threonine protein kinase</fullName>
        <ecNumber evidence="4">2.7.11.1</ecNumber>
    </recommendedName>
</protein>
<evidence type="ECO:0000256" key="14">
    <source>
        <dbReference type="ARBA" id="ARBA00048679"/>
    </source>
</evidence>
<comment type="catalytic activity">
    <reaction evidence="14">
        <text>L-seryl-[protein] + ATP = O-phospho-L-seryl-[protein] + ADP + H(+)</text>
        <dbReference type="Rhea" id="RHEA:17989"/>
        <dbReference type="Rhea" id="RHEA-COMP:9863"/>
        <dbReference type="Rhea" id="RHEA-COMP:11604"/>
        <dbReference type="ChEBI" id="CHEBI:15378"/>
        <dbReference type="ChEBI" id="CHEBI:29999"/>
        <dbReference type="ChEBI" id="CHEBI:30616"/>
        <dbReference type="ChEBI" id="CHEBI:83421"/>
        <dbReference type="ChEBI" id="CHEBI:456216"/>
        <dbReference type="EC" id="2.7.11.1"/>
    </reaction>
</comment>
<dbReference type="AlphaFoldDB" id="A0A0K9PQW0"/>
<dbReference type="Pfam" id="PF00069">
    <property type="entry name" value="Pkinase"/>
    <property type="match status" value="1"/>
</dbReference>
<dbReference type="GO" id="GO:0005737">
    <property type="term" value="C:cytoplasm"/>
    <property type="evidence" value="ECO:0007669"/>
    <property type="project" value="UniProtKB-SubCell"/>
</dbReference>
<evidence type="ECO:0000256" key="6">
    <source>
        <dbReference type="ARBA" id="ARBA00022527"/>
    </source>
</evidence>
<evidence type="ECO:0000256" key="8">
    <source>
        <dbReference type="ARBA" id="ARBA00022679"/>
    </source>
</evidence>
<keyword evidence="9" id="KW-0547">Nucleotide-binding</keyword>
<dbReference type="PANTHER" id="PTHR24356:SF163">
    <property type="entry name" value="3-PHOSPHOINOSITIDE-DEPENDENT PROTEIN KINASE 1-RELATED"/>
    <property type="match status" value="1"/>
</dbReference>
<evidence type="ECO:0000256" key="4">
    <source>
        <dbReference type="ARBA" id="ARBA00012513"/>
    </source>
</evidence>
<feature type="region of interest" description="Disordered" evidence="15">
    <location>
        <begin position="338"/>
        <end position="362"/>
    </location>
</feature>
<dbReference type="InterPro" id="IPR033931">
    <property type="entry name" value="PDK1-typ_PH"/>
</dbReference>
<dbReference type="PROSITE" id="PS00108">
    <property type="entry name" value="PROTEIN_KINASE_ST"/>
    <property type="match status" value="1"/>
</dbReference>
<feature type="domain" description="Protein kinase" evidence="16">
    <location>
        <begin position="39"/>
        <end position="306"/>
    </location>
</feature>
<keyword evidence="10" id="KW-0418">Kinase</keyword>
<dbReference type="EC" id="2.7.11.1" evidence="4"/>
<keyword evidence="5" id="KW-0963">Cytoplasm</keyword>
<evidence type="ECO:0000256" key="12">
    <source>
        <dbReference type="ARBA" id="ARBA00023136"/>
    </source>
</evidence>
<evidence type="ECO:0000313" key="17">
    <source>
        <dbReference type="EMBL" id="KMZ71354.1"/>
    </source>
</evidence>
<evidence type="ECO:0000256" key="7">
    <source>
        <dbReference type="ARBA" id="ARBA00022553"/>
    </source>
</evidence>
<dbReference type="Gene3D" id="1.10.510.10">
    <property type="entry name" value="Transferase(Phosphotransferase) domain 1"/>
    <property type="match status" value="1"/>
</dbReference>
<dbReference type="Gene3D" id="2.30.29.30">
    <property type="entry name" value="Pleckstrin-homology domain (PH domain)/Phosphotyrosine-binding domain (PTB)"/>
    <property type="match status" value="1"/>
</dbReference>
<dbReference type="PANTHER" id="PTHR24356">
    <property type="entry name" value="SERINE/THREONINE-PROTEIN KINASE"/>
    <property type="match status" value="1"/>
</dbReference>
<evidence type="ECO:0000256" key="5">
    <source>
        <dbReference type="ARBA" id="ARBA00022490"/>
    </source>
</evidence>
<dbReference type="EMBL" id="LFYR01000678">
    <property type="protein sequence ID" value="KMZ71354.1"/>
    <property type="molecule type" value="Genomic_DNA"/>
</dbReference>
<keyword evidence="6" id="KW-0723">Serine/threonine-protein kinase</keyword>
<dbReference type="FunFam" id="3.30.200.20:FF:000191">
    <property type="entry name" value="3-phosphoinositide-dependent protein kinase 2-like"/>
    <property type="match status" value="1"/>
</dbReference>
<dbReference type="FunFam" id="2.30.29.30:FF:000305">
    <property type="entry name" value="3-phosphoinositide-dependent protein kinase 1"/>
    <property type="match status" value="1"/>
</dbReference>
<dbReference type="GO" id="GO:0005524">
    <property type="term" value="F:ATP binding"/>
    <property type="evidence" value="ECO:0007669"/>
    <property type="project" value="UniProtKB-KW"/>
</dbReference>
<evidence type="ECO:0000313" key="18">
    <source>
        <dbReference type="Proteomes" id="UP000036987"/>
    </source>
</evidence>
<dbReference type="InterPro" id="IPR000719">
    <property type="entry name" value="Prot_kinase_dom"/>
</dbReference>
<reference evidence="18" key="1">
    <citation type="journal article" date="2016" name="Nature">
        <title>The genome of the seagrass Zostera marina reveals angiosperm adaptation to the sea.</title>
        <authorList>
            <person name="Olsen J.L."/>
            <person name="Rouze P."/>
            <person name="Verhelst B."/>
            <person name="Lin Y.-C."/>
            <person name="Bayer T."/>
            <person name="Collen J."/>
            <person name="Dattolo E."/>
            <person name="De Paoli E."/>
            <person name="Dittami S."/>
            <person name="Maumus F."/>
            <person name="Michel G."/>
            <person name="Kersting A."/>
            <person name="Lauritano C."/>
            <person name="Lohaus R."/>
            <person name="Toepel M."/>
            <person name="Tonon T."/>
            <person name="Vanneste K."/>
            <person name="Amirebrahimi M."/>
            <person name="Brakel J."/>
            <person name="Bostroem C."/>
            <person name="Chovatia M."/>
            <person name="Grimwood J."/>
            <person name="Jenkins J.W."/>
            <person name="Jueterbock A."/>
            <person name="Mraz A."/>
            <person name="Stam W.T."/>
            <person name="Tice H."/>
            <person name="Bornberg-Bauer E."/>
            <person name="Green P.J."/>
            <person name="Pearson G.A."/>
            <person name="Procaccini G."/>
            <person name="Duarte C.M."/>
            <person name="Schmutz J."/>
            <person name="Reusch T.B.H."/>
            <person name="Van de Peer Y."/>
        </authorList>
    </citation>
    <scope>NUCLEOTIDE SEQUENCE [LARGE SCALE GENOMIC DNA]</scope>
    <source>
        <strain evidence="18">cv. Finnish</strain>
    </source>
</reference>
<evidence type="ECO:0000256" key="15">
    <source>
        <dbReference type="SAM" id="MobiDB-lite"/>
    </source>
</evidence>
<dbReference type="InterPro" id="IPR011009">
    <property type="entry name" value="Kinase-like_dom_sf"/>
</dbReference>
<dbReference type="SMART" id="SM00220">
    <property type="entry name" value="S_TKc"/>
    <property type="match status" value="1"/>
</dbReference>
<keyword evidence="18" id="KW-1185">Reference proteome</keyword>
<dbReference type="PROSITE" id="PS50011">
    <property type="entry name" value="PROTEIN_KINASE_DOM"/>
    <property type="match status" value="1"/>
</dbReference>
<evidence type="ECO:0000256" key="2">
    <source>
        <dbReference type="ARBA" id="ARBA00004496"/>
    </source>
</evidence>
<evidence type="ECO:0000259" key="16">
    <source>
        <dbReference type="PROSITE" id="PS50011"/>
    </source>
</evidence>